<sequence>MIWKTNHIYTKRIEENHQVIDQFILPGTGLASTPDIPRVAIIGGGPKGFYALERLVAYMHDATHALIVDWFNETPHFAAGNNYRVDQPEYLLINYNIGNINIWIDEPDQISCEKLSLWQWVERMNLTDCPAKFTDYASRSLVGAYLQDGLRKVLENLPANMQVNLIAAPVQDIEIEAGNYYLTTNSETHLGGYEKILIASGHSQNFDTELEKSLKDFATKHATFKFIPKAYPVAPQLTELPAKEVVAIKGVGLTFIDAALALTEGRGGTFMQIEDKLTYFPSGKEPNKIYCFSRSSLPMLPRGPIPEGKKYELKHLTEPYFDDLIKHSAENQIDFQKSIFPLLKKEVEEAYYSTVKNTDNDGFTFESFLDPFHNKKFESQDEFHSSVRDYIAHSIEEAKLGELESPLMAAVAIWREVTVHLGRIYNFGGFSSDSQRALDKLNGSLCRVTYGPPVANMEKILALVDAGIISFELGPSPNFEIDKTRPKPMLSGSKFPFSIEVDTLIDARMARPDFRQGLNPLMKKLYTEGLLKPFYNGEYAPGCFEISKEGAAIDSTGIPNPSLHLAGTPTEGITFDNDTLSRYRNNLTSSWAKSVISILQNEKIKPIA</sequence>
<gene>
    <name evidence="2" type="ORF">KI659_05040</name>
</gene>
<comment type="caution">
    <text evidence="2">The sequence shown here is derived from an EMBL/GenBank/DDBJ whole genome shotgun (WGS) entry which is preliminary data.</text>
</comment>
<evidence type="ECO:0000259" key="1">
    <source>
        <dbReference type="Pfam" id="PF13454"/>
    </source>
</evidence>
<evidence type="ECO:0000313" key="2">
    <source>
        <dbReference type="EMBL" id="MBS9523380.1"/>
    </source>
</evidence>
<dbReference type="PANTHER" id="PTHR40254">
    <property type="entry name" value="BLR0577 PROTEIN"/>
    <property type="match status" value="1"/>
</dbReference>
<dbReference type="Pfam" id="PF13454">
    <property type="entry name" value="NAD_binding_9"/>
    <property type="match status" value="1"/>
</dbReference>
<dbReference type="InterPro" id="IPR038732">
    <property type="entry name" value="HpyO/CreE_NAD-binding"/>
</dbReference>
<name>A0AAP2CIU8_9BACT</name>
<proteinExistence type="predicted"/>
<reference evidence="2 3" key="1">
    <citation type="submission" date="2021-05" db="EMBL/GenBank/DDBJ databases">
        <authorList>
            <person name="Zhang Z.D."/>
            <person name="Osman G."/>
        </authorList>
    </citation>
    <scope>NUCLEOTIDE SEQUENCE [LARGE SCALE GENOMIC DNA]</scope>
    <source>
        <strain evidence="2 3">KCTC 32217</strain>
    </source>
</reference>
<evidence type="ECO:0000313" key="3">
    <source>
        <dbReference type="Proteomes" id="UP001319104"/>
    </source>
</evidence>
<dbReference type="PANTHER" id="PTHR40254:SF1">
    <property type="entry name" value="BLR0577 PROTEIN"/>
    <property type="match status" value="1"/>
</dbReference>
<dbReference type="RefSeq" id="WP_213944277.1">
    <property type="nucleotide sequence ID" value="NZ_JAHCMY010000002.1"/>
</dbReference>
<dbReference type="InterPro" id="IPR036188">
    <property type="entry name" value="FAD/NAD-bd_sf"/>
</dbReference>
<dbReference type="Proteomes" id="UP001319104">
    <property type="component" value="Unassembled WGS sequence"/>
</dbReference>
<dbReference type="EMBL" id="JAHCMY010000002">
    <property type="protein sequence ID" value="MBS9523380.1"/>
    <property type="molecule type" value="Genomic_DNA"/>
</dbReference>
<dbReference type="InterPro" id="IPR052189">
    <property type="entry name" value="L-asp_N-monooxygenase_NS-form"/>
</dbReference>
<organism evidence="2 3">
    <name type="scientific">Litoribacter ruber</name>
    <dbReference type="NCBI Taxonomy" id="702568"/>
    <lineage>
        <taxon>Bacteria</taxon>
        <taxon>Pseudomonadati</taxon>
        <taxon>Bacteroidota</taxon>
        <taxon>Cytophagia</taxon>
        <taxon>Cytophagales</taxon>
        <taxon>Cyclobacteriaceae</taxon>
        <taxon>Litoribacter</taxon>
    </lineage>
</organism>
<feature type="domain" description="FAD-dependent urate hydroxylase HpyO/Asp monooxygenase CreE-like FAD/NAD(P)-binding" evidence="1">
    <location>
        <begin position="40"/>
        <end position="202"/>
    </location>
</feature>
<dbReference type="AlphaFoldDB" id="A0AAP2CIU8"/>
<protein>
    <submittedName>
        <fullName evidence="2">FAD/NAD(P)-binding protein</fullName>
    </submittedName>
</protein>
<keyword evidence="3" id="KW-1185">Reference proteome</keyword>
<accession>A0AAP2CIU8</accession>
<dbReference type="SUPFAM" id="SSF51905">
    <property type="entry name" value="FAD/NAD(P)-binding domain"/>
    <property type="match status" value="1"/>
</dbReference>